<dbReference type="Proteomes" id="UP000823934">
    <property type="component" value="Unassembled WGS sequence"/>
</dbReference>
<dbReference type="AlphaFoldDB" id="A0A9D1Q460"/>
<proteinExistence type="predicted"/>
<gene>
    <name evidence="1" type="ORF">H9889_02915</name>
</gene>
<protein>
    <submittedName>
        <fullName evidence="1">DUF2158 domain-containing protein</fullName>
    </submittedName>
</protein>
<reference evidence="1" key="1">
    <citation type="journal article" date="2021" name="PeerJ">
        <title>Extensive microbial diversity within the chicken gut microbiome revealed by metagenomics and culture.</title>
        <authorList>
            <person name="Gilroy R."/>
            <person name="Ravi A."/>
            <person name="Getino M."/>
            <person name="Pursley I."/>
            <person name="Horton D.L."/>
            <person name="Alikhan N.F."/>
            <person name="Baker D."/>
            <person name="Gharbi K."/>
            <person name="Hall N."/>
            <person name="Watson M."/>
            <person name="Adriaenssens E.M."/>
            <person name="Foster-Nyarko E."/>
            <person name="Jarju S."/>
            <person name="Secka A."/>
            <person name="Antonio M."/>
            <person name="Oren A."/>
            <person name="Chaudhuri R.R."/>
            <person name="La Ragione R."/>
            <person name="Hildebrand F."/>
            <person name="Pallen M.J."/>
        </authorList>
    </citation>
    <scope>NUCLEOTIDE SEQUENCE</scope>
    <source>
        <strain evidence="1">CHK160-9182</strain>
    </source>
</reference>
<evidence type="ECO:0000313" key="2">
    <source>
        <dbReference type="Proteomes" id="UP000823934"/>
    </source>
</evidence>
<sequence>MEFKPGDIVKLKSDGPAMTIVKPIYQLNLQTEEREFKGYYETTWFAGKKQEKSSFHEDTITLVEDDKK</sequence>
<dbReference type="EMBL" id="DXHP01000066">
    <property type="protein sequence ID" value="HIW06262.1"/>
    <property type="molecule type" value="Genomic_DNA"/>
</dbReference>
<dbReference type="Pfam" id="PF09926">
    <property type="entry name" value="DUF2158"/>
    <property type="match status" value="1"/>
</dbReference>
<name>A0A9D1Q460_9GAMM</name>
<comment type="caution">
    <text evidence="1">The sequence shown here is derived from an EMBL/GenBank/DDBJ whole genome shotgun (WGS) entry which is preliminary data.</text>
</comment>
<evidence type="ECO:0000313" key="1">
    <source>
        <dbReference type="EMBL" id="HIW06262.1"/>
    </source>
</evidence>
<reference evidence="1" key="2">
    <citation type="submission" date="2021-04" db="EMBL/GenBank/DDBJ databases">
        <authorList>
            <person name="Gilroy R."/>
        </authorList>
    </citation>
    <scope>NUCLEOTIDE SEQUENCE</scope>
    <source>
        <strain evidence="1">CHK160-9182</strain>
    </source>
</reference>
<accession>A0A9D1Q460</accession>
<organism evidence="1 2">
    <name type="scientific">Candidatus Ignatzschineria merdigallinarum</name>
    <dbReference type="NCBI Taxonomy" id="2838621"/>
    <lineage>
        <taxon>Bacteria</taxon>
        <taxon>Pseudomonadati</taxon>
        <taxon>Pseudomonadota</taxon>
        <taxon>Gammaproteobacteria</taxon>
        <taxon>Cardiobacteriales</taxon>
        <taxon>Ignatzschineriaceae</taxon>
        <taxon>Ignatzschineria</taxon>
    </lineage>
</organism>
<dbReference type="InterPro" id="IPR019226">
    <property type="entry name" value="DUF2158"/>
</dbReference>